<dbReference type="RefSeq" id="XP_040769416.1">
    <property type="nucleotide sequence ID" value="XM_040906070.1"/>
</dbReference>
<keyword evidence="8" id="KW-0503">Monooxygenase</keyword>
<dbReference type="EMBL" id="KV427606">
    <property type="protein sequence ID" value="KZT11768.1"/>
    <property type="molecule type" value="Genomic_DNA"/>
</dbReference>
<dbReference type="CDD" id="cd11069">
    <property type="entry name" value="CYP_FUM15-like"/>
    <property type="match status" value="1"/>
</dbReference>
<evidence type="ECO:0000313" key="11">
    <source>
        <dbReference type="Proteomes" id="UP000076871"/>
    </source>
</evidence>
<dbReference type="GO" id="GO:0005506">
    <property type="term" value="F:iron ion binding"/>
    <property type="evidence" value="ECO:0007669"/>
    <property type="project" value="InterPro"/>
</dbReference>
<keyword evidence="11" id="KW-1185">Reference proteome</keyword>
<evidence type="ECO:0000256" key="8">
    <source>
        <dbReference type="ARBA" id="ARBA00023033"/>
    </source>
</evidence>
<gene>
    <name evidence="10" type="ORF">LAESUDRAFT_690722</name>
</gene>
<dbReference type="InterPro" id="IPR001128">
    <property type="entry name" value="Cyt_P450"/>
</dbReference>
<proteinExistence type="inferred from homology"/>
<dbReference type="Proteomes" id="UP000076871">
    <property type="component" value="Unassembled WGS sequence"/>
</dbReference>
<evidence type="ECO:0000256" key="9">
    <source>
        <dbReference type="PIRSR" id="PIRSR602401-1"/>
    </source>
</evidence>
<dbReference type="Gene3D" id="1.10.630.10">
    <property type="entry name" value="Cytochrome P450"/>
    <property type="match status" value="1"/>
</dbReference>
<comment type="pathway">
    <text evidence="2">Secondary metabolite biosynthesis.</text>
</comment>
<dbReference type="AlphaFoldDB" id="A0A165HIE6"/>
<comment type="cofactor">
    <cofactor evidence="1 9">
        <name>heme</name>
        <dbReference type="ChEBI" id="CHEBI:30413"/>
    </cofactor>
</comment>
<dbReference type="OrthoDB" id="1470350at2759"/>
<evidence type="ECO:0000256" key="3">
    <source>
        <dbReference type="ARBA" id="ARBA00010617"/>
    </source>
</evidence>
<dbReference type="SUPFAM" id="SSF48264">
    <property type="entry name" value="Cytochrome P450"/>
    <property type="match status" value="1"/>
</dbReference>
<reference evidence="10 11" key="1">
    <citation type="journal article" date="2016" name="Mol. Biol. Evol.">
        <title>Comparative Genomics of Early-Diverging Mushroom-Forming Fungi Provides Insights into the Origins of Lignocellulose Decay Capabilities.</title>
        <authorList>
            <person name="Nagy L.G."/>
            <person name="Riley R."/>
            <person name="Tritt A."/>
            <person name="Adam C."/>
            <person name="Daum C."/>
            <person name="Floudas D."/>
            <person name="Sun H."/>
            <person name="Yadav J.S."/>
            <person name="Pangilinan J."/>
            <person name="Larsson K.H."/>
            <person name="Matsuura K."/>
            <person name="Barry K."/>
            <person name="Labutti K."/>
            <person name="Kuo R."/>
            <person name="Ohm R.A."/>
            <person name="Bhattacharya S.S."/>
            <person name="Shirouzu T."/>
            <person name="Yoshinaga Y."/>
            <person name="Martin F.M."/>
            <person name="Grigoriev I.V."/>
            <person name="Hibbett D.S."/>
        </authorList>
    </citation>
    <scope>NUCLEOTIDE SEQUENCE [LARGE SCALE GENOMIC DNA]</scope>
    <source>
        <strain evidence="10 11">93-53</strain>
    </source>
</reference>
<dbReference type="GeneID" id="63823099"/>
<feature type="binding site" description="axial binding residue" evidence="9">
    <location>
        <position position="479"/>
    </location>
    <ligand>
        <name>heme</name>
        <dbReference type="ChEBI" id="CHEBI:30413"/>
    </ligand>
    <ligandPart>
        <name>Fe</name>
        <dbReference type="ChEBI" id="CHEBI:18248"/>
    </ligandPart>
</feature>
<evidence type="ECO:0000313" key="10">
    <source>
        <dbReference type="EMBL" id="KZT11768.1"/>
    </source>
</evidence>
<dbReference type="PRINTS" id="PR00385">
    <property type="entry name" value="P450"/>
</dbReference>
<dbReference type="InParanoid" id="A0A165HIE6"/>
<accession>A0A165HIE6</accession>
<evidence type="ECO:0000256" key="7">
    <source>
        <dbReference type="ARBA" id="ARBA00023004"/>
    </source>
</evidence>
<keyword evidence="7 9" id="KW-0408">Iron</keyword>
<keyword evidence="4 9" id="KW-0349">Heme</keyword>
<evidence type="ECO:0000256" key="6">
    <source>
        <dbReference type="ARBA" id="ARBA00023002"/>
    </source>
</evidence>
<name>A0A165HIE6_9APHY</name>
<organism evidence="10 11">
    <name type="scientific">Laetiporus sulphureus 93-53</name>
    <dbReference type="NCBI Taxonomy" id="1314785"/>
    <lineage>
        <taxon>Eukaryota</taxon>
        <taxon>Fungi</taxon>
        <taxon>Dikarya</taxon>
        <taxon>Basidiomycota</taxon>
        <taxon>Agaricomycotina</taxon>
        <taxon>Agaricomycetes</taxon>
        <taxon>Polyporales</taxon>
        <taxon>Laetiporus</taxon>
    </lineage>
</organism>
<dbReference type="InterPro" id="IPR050121">
    <property type="entry name" value="Cytochrome_P450_monoxygenase"/>
</dbReference>
<protein>
    <submittedName>
        <fullName evidence="10">Cytochrome P450</fullName>
    </submittedName>
</protein>
<dbReference type="Pfam" id="PF00067">
    <property type="entry name" value="p450"/>
    <property type="match status" value="1"/>
</dbReference>
<evidence type="ECO:0000256" key="5">
    <source>
        <dbReference type="ARBA" id="ARBA00022723"/>
    </source>
</evidence>
<dbReference type="PANTHER" id="PTHR24305:SF166">
    <property type="entry name" value="CYTOCHROME P450 12A4, MITOCHONDRIAL-RELATED"/>
    <property type="match status" value="1"/>
</dbReference>
<dbReference type="STRING" id="1314785.A0A165HIE6"/>
<dbReference type="GO" id="GO:0016705">
    <property type="term" value="F:oxidoreductase activity, acting on paired donors, with incorporation or reduction of molecular oxygen"/>
    <property type="evidence" value="ECO:0007669"/>
    <property type="project" value="InterPro"/>
</dbReference>
<keyword evidence="6" id="KW-0560">Oxidoreductase</keyword>
<comment type="similarity">
    <text evidence="3">Belongs to the cytochrome P450 family.</text>
</comment>
<dbReference type="PRINTS" id="PR00463">
    <property type="entry name" value="EP450I"/>
</dbReference>
<dbReference type="PANTHER" id="PTHR24305">
    <property type="entry name" value="CYTOCHROME P450"/>
    <property type="match status" value="1"/>
</dbReference>
<dbReference type="InterPro" id="IPR036396">
    <property type="entry name" value="Cyt_P450_sf"/>
</dbReference>
<evidence type="ECO:0000256" key="2">
    <source>
        <dbReference type="ARBA" id="ARBA00005179"/>
    </source>
</evidence>
<dbReference type="GO" id="GO:0004497">
    <property type="term" value="F:monooxygenase activity"/>
    <property type="evidence" value="ECO:0007669"/>
    <property type="project" value="UniProtKB-KW"/>
</dbReference>
<evidence type="ECO:0000256" key="1">
    <source>
        <dbReference type="ARBA" id="ARBA00001971"/>
    </source>
</evidence>
<dbReference type="GO" id="GO:0020037">
    <property type="term" value="F:heme binding"/>
    <property type="evidence" value="ECO:0007669"/>
    <property type="project" value="InterPro"/>
</dbReference>
<sequence>MTHWLVVQLVASAVLLLLWKIWRSKHVLDNIPGPPRQSWLHGNVLQFATRHASDFQRHVAFAYGSVVRLHGVMGAPMLYVSDPKALHTVIMKDEHIYQESDTFIVMNNLIFGPGLLSNFGEHHRKQRKMLNPVFSVAHMRGMLPLFYRVVYKLRDALQVRVDDGAEEVDVHNWMSRAVLETLGQGGLGYSFDPLMADPKDDYGDAIKSLSMHTQAIQMWQRIVPYLVHLGPARLRAWLLDRLPDPDIRGFKKVVDTMDRRSREIYREKQTAFHQGDETLVQQIGEGKDIMSILMRANMTANENDELSESELIAQMSTIIYAGADTTSNAITRMLHLLAENPDVQDKVREEVLAAGAAKGISYDGLIRLPYLDAVIRESLRLYPPATLLSRVPNQDAILPLSEPIVGKDGKIMSEIPIPKGTEIIVGVLGSNASKALWGEDSLEWKPQRWLSGPPKGVADAGIPGAYSHLLTFMGGKRACIGFKFAEIEMKVLLSVLLSTFVLEPTGKPIEWNMSSIYYPTVGKESNKPSLPLKIRFYKDVTA</sequence>
<dbReference type="InterPro" id="IPR002401">
    <property type="entry name" value="Cyt_P450_E_grp-I"/>
</dbReference>
<evidence type="ECO:0000256" key="4">
    <source>
        <dbReference type="ARBA" id="ARBA00022617"/>
    </source>
</evidence>
<keyword evidence="5 9" id="KW-0479">Metal-binding</keyword>